<keyword evidence="1" id="KW-0812">Transmembrane</keyword>
<name>A0A1G9GU67_9RHOB</name>
<keyword evidence="1" id="KW-1133">Transmembrane helix</keyword>
<evidence type="ECO:0000256" key="1">
    <source>
        <dbReference type="SAM" id="Phobius"/>
    </source>
</evidence>
<gene>
    <name evidence="2" type="ORF">SAMN05216257_10914</name>
</gene>
<evidence type="ECO:0000313" key="2">
    <source>
        <dbReference type="EMBL" id="SDL04132.1"/>
    </source>
</evidence>
<protein>
    <submittedName>
        <fullName evidence="2">Uncharacterized protein</fullName>
    </submittedName>
</protein>
<keyword evidence="1" id="KW-0472">Membrane</keyword>
<dbReference type="RefSeq" id="WP_281220858.1">
    <property type="nucleotide sequence ID" value="NZ_FNFV01000009.1"/>
</dbReference>
<dbReference type="Proteomes" id="UP000199328">
    <property type="component" value="Unassembled WGS sequence"/>
</dbReference>
<reference evidence="3" key="1">
    <citation type="submission" date="2016-10" db="EMBL/GenBank/DDBJ databases">
        <authorList>
            <person name="Varghese N."/>
            <person name="Submissions S."/>
        </authorList>
    </citation>
    <scope>NUCLEOTIDE SEQUENCE [LARGE SCALE GENOMIC DNA]</scope>
    <source>
        <strain evidence="3">CGMCC 1.10789</strain>
    </source>
</reference>
<dbReference type="AlphaFoldDB" id="A0A1G9GU67"/>
<keyword evidence="3" id="KW-1185">Reference proteome</keyword>
<accession>A0A1G9GU67</accession>
<sequence>MTELVRVLRGLRRLTDDPRDAFAHRLRIGLAVAALILILSLLG</sequence>
<proteinExistence type="predicted"/>
<evidence type="ECO:0000313" key="3">
    <source>
        <dbReference type="Proteomes" id="UP000199328"/>
    </source>
</evidence>
<dbReference type="EMBL" id="FNFV01000009">
    <property type="protein sequence ID" value="SDL04132.1"/>
    <property type="molecule type" value="Genomic_DNA"/>
</dbReference>
<feature type="transmembrane region" description="Helical" evidence="1">
    <location>
        <begin position="21"/>
        <end position="42"/>
    </location>
</feature>
<organism evidence="2 3">
    <name type="scientific">Meinhardsimonia xiamenensis</name>
    <dbReference type="NCBI Taxonomy" id="990712"/>
    <lineage>
        <taxon>Bacteria</taxon>
        <taxon>Pseudomonadati</taxon>
        <taxon>Pseudomonadota</taxon>
        <taxon>Alphaproteobacteria</taxon>
        <taxon>Rhodobacterales</taxon>
        <taxon>Paracoccaceae</taxon>
        <taxon>Meinhardsimonia</taxon>
    </lineage>
</organism>